<evidence type="ECO:0000256" key="2">
    <source>
        <dbReference type="ARBA" id="ARBA00009671"/>
    </source>
</evidence>
<reference evidence="8 9" key="1">
    <citation type="journal article" date="2012" name="Genome Biol.">
        <title>Sequencing three crocodilian genomes to illuminate the evolution of archosaurs and amniotes.</title>
        <authorList>
            <person name="St John J.A."/>
            <person name="Braun E.L."/>
            <person name="Isberg S.R."/>
            <person name="Miles L.G."/>
            <person name="Chong A.Y."/>
            <person name="Gongora J."/>
            <person name="Dalzell P."/>
            <person name="Moran C."/>
            <person name="Bed'hom B."/>
            <person name="Abzhanov A."/>
            <person name="Burgess S.C."/>
            <person name="Cooksey A.M."/>
            <person name="Castoe T.A."/>
            <person name="Crawford N.G."/>
            <person name="Densmore L.D."/>
            <person name="Drew J.C."/>
            <person name="Edwards S.V."/>
            <person name="Faircloth B.C."/>
            <person name="Fujita M.K."/>
            <person name="Greenwold M.J."/>
            <person name="Hoffmann F.G."/>
            <person name="Howard J.M."/>
            <person name="Iguchi T."/>
            <person name="Janes D.E."/>
            <person name="Khan S.Y."/>
            <person name="Kohno S."/>
            <person name="de Koning A.J."/>
            <person name="Lance S.L."/>
            <person name="McCarthy F.M."/>
            <person name="McCormack J.E."/>
            <person name="Merchant M.E."/>
            <person name="Peterson D.G."/>
            <person name="Pollock D.D."/>
            <person name="Pourmand N."/>
            <person name="Raney B.J."/>
            <person name="Roessler K.A."/>
            <person name="Sanford J.R."/>
            <person name="Sawyer R.H."/>
            <person name="Schmidt C.J."/>
            <person name="Triplett E.W."/>
            <person name="Tuberville T.D."/>
            <person name="Venegas-Anaya M."/>
            <person name="Howard J.T."/>
            <person name="Jarvis E.D."/>
            <person name="Guillette L.J.Jr."/>
            <person name="Glenn T.C."/>
            <person name="Green R.E."/>
            <person name="Ray D.A."/>
        </authorList>
    </citation>
    <scope>NUCLEOTIDE SEQUENCE [LARGE SCALE GENOMIC DNA]</scope>
    <source>
        <strain evidence="8">KSC_2009_1</strain>
    </source>
</reference>
<feature type="transmembrane region" description="Helical" evidence="6">
    <location>
        <begin position="221"/>
        <end position="243"/>
    </location>
</feature>
<evidence type="ECO:0000256" key="1">
    <source>
        <dbReference type="ARBA" id="ARBA00004141"/>
    </source>
</evidence>
<feature type="transmembrane region" description="Helical" evidence="6">
    <location>
        <begin position="393"/>
        <end position="416"/>
    </location>
</feature>
<protein>
    <recommendedName>
        <fullName evidence="6">Anoctamin</fullName>
    </recommendedName>
</protein>
<feature type="domain" description="Anoctamin transmembrane" evidence="7">
    <location>
        <begin position="255"/>
        <end position="518"/>
    </location>
</feature>
<feature type="transmembrane region" description="Helical" evidence="6">
    <location>
        <begin position="325"/>
        <end position="347"/>
    </location>
</feature>
<evidence type="ECO:0000313" key="8">
    <source>
        <dbReference type="EMBL" id="KYO26978.1"/>
    </source>
</evidence>
<dbReference type="GO" id="GO:0005886">
    <property type="term" value="C:plasma membrane"/>
    <property type="evidence" value="ECO:0007669"/>
    <property type="project" value="TreeGrafter"/>
</dbReference>
<evidence type="ECO:0000256" key="3">
    <source>
        <dbReference type="ARBA" id="ARBA00022692"/>
    </source>
</evidence>
<keyword evidence="3 6" id="KW-0812">Transmembrane</keyword>
<evidence type="ECO:0000259" key="7">
    <source>
        <dbReference type="Pfam" id="PF04547"/>
    </source>
</evidence>
<comment type="caution">
    <text evidence="6">Lacks conserved residue(s) required for the propagation of feature annotation.</text>
</comment>
<dbReference type="PANTHER" id="PTHR12308:SF40">
    <property type="entry name" value="ANOCTAMIN-10"/>
    <property type="match status" value="1"/>
</dbReference>
<dbReference type="eggNOG" id="KOG2513">
    <property type="taxonomic scope" value="Eukaryota"/>
</dbReference>
<name>A0A151MR14_ALLMI</name>
<dbReference type="Proteomes" id="UP000050525">
    <property type="component" value="Unassembled WGS sequence"/>
</dbReference>
<feature type="transmembrane region" description="Helical" evidence="6">
    <location>
        <begin position="483"/>
        <end position="505"/>
    </location>
</feature>
<evidence type="ECO:0000256" key="4">
    <source>
        <dbReference type="ARBA" id="ARBA00022989"/>
    </source>
</evidence>
<dbReference type="InterPro" id="IPR049452">
    <property type="entry name" value="Anoctamin_TM"/>
</dbReference>
<evidence type="ECO:0000256" key="5">
    <source>
        <dbReference type="ARBA" id="ARBA00023136"/>
    </source>
</evidence>
<dbReference type="EMBL" id="AKHW03005461">
    <property type="protein sequence ID" value="KYO26978.1"/>
    <property type="molecule type" value="Genomic_DNA"/>
</dbReference>
<accession>A0A151MR14</accession>
<dbReference type="GO" id="GO:0005254">
    <property type="term" value="F:chloride channel activity"/>
    <property type="evidence" value="ECO:0007669"/>
    <property type="project" value="TreeGrafter"/>
</dbReference>
<organism evidence="8 9">
    <name type="scientific">Alligator mississippiensis</name>
    <name type="common">American alligator</name>
    <dbReference type="NCBI Taxonomy" id="8496"/>
    <lineage>
        <taxon>Eukaryota</taxon>
        <taxon>Metazoa</taxon>
        <taxon>Chordata</taxon>
        <taxon>Craniata</taxon>
        <taxon>Vertebrata</taxon>
        <taxon>Euteleostomi</taxon>
        <taxon>Archelosauria</taxon>
        <taxon>Archosauria</taxon>
        <taxon>Crocodylia</taxon>
        <taxon>Alligatoridae</taxon>
        <taxon>Alligatorinae</taxon>
        <taxon>Alligator</taxon>
    </lineage>
</organism>
<dbReference type="STRING" id="8496.A0A151MR14"/>
<comment type="subcellular location">
    <subcellularLocation>
        <location evidence="1 6">Membrane</location>
        <topology evidence="1 6">Multi-pass membrane protein</topology>
    </subcellularLocation>
</comment>
<feature type="transmembrane region" description="Helical" evidence="6">
    <location>
        <begin position="292"/>
        <end position="313"/>
    </location>
</feature>
<evidence type="ECO:0000256" key="6">
    <source>
        <dbReference type="RuleBase" id="RU280814"/>
    </source>
</evidence>
<gene>
    <name evidence="8" type="primary">ANO10</name>
    <name evidence="8" type="ORF">Y1Q_0019386</name>
</gene>
<comment type="caution">
    <text evidence="8">The sequence shown here is derived from an EMBL/GenBank/DDBJ whole genome shotgun (WGS) entry which is preliminary data.</text>
</comment>
<evidence type="ECO:0000313" key="9">
    <source>
        <dbReference type="Proteomes" id="UP000050525"/>
    </source>
</evidence>
<feature type="domain" description="Anoctamin transmembrane" evidence="7">
    <location>
        <begin position="213"/>
        <end position="248"/>
    </location>
</feature>
<keyword evidence="5 6" id="KW-0472">Membrane</keyword>
<dbReference type="Pfam" id="PF04547">
    <property type="entry name" value="Anoctamin"/>
    <property type="match status" value="2"/>
</dbReference>
<comment type="similarity">
    <text evidence="2 6">Belongs to the anoctamin family.</text>
</comment>
<sequence>MAVKGSCTASCSKMKESWSAFDTFEPHFRPLVVIELAKDTKEETKEWLTQRIEDKKKNGGAQLLVKPLAKEDGGKIDGNENIYLVGASYLRLLLGAETVGLVKECNDNSMRTFTYSSRKTFKDFAEDNHNFLTMSECQYIIKHELENLRAKDEKMIPGYPQAKLYPGKSIVRRLLTNGILIQFFPLHDKEELKKLRHIWYSRVKISFQPLDEIRCYFGETIALYFGFLEYFTFALVPMALIGIPYYVFAWEDYDNIIYAVVIEIMNRIYRYAAEFLTSWENHRLESSHQNHLILKVLVFNFLNCFASLFYIAFVLFDMKLLRQSLATLLITSQILNQFAEALFPYWLQKRHNKKIKKRMCASKMDSDLSLFEQINMEKEMGTYLGTFDDYLELFLQFGYVSLFSCVYPLAAVFAVLNNITETYSDALKMCKIFKRPFSEPTANIGVWQLAFETMSVISVVTNCALIGMSSQVNAIFPESKTDLILIVVLVEHILLAMKFVMAFLIPDKPRDIQIKLARLEFESLEALKRQQIKLAAESLKDETHEGKKRI</sequence>
<keyword evidence="4 6" id="KW-1133">Transmembrane helix</keyword>
<dbReference type="PANTHER" id="PTHR12308">
    <property type="entry name" value="ANOCTAMIN"/>
    <property type="match status" value="1"/>
</dbReference>
<dbReference type="AlphaFoldDB" id="A0A151MR14"/>
<proteinExistence type="inferred from homology"/>
<keyword evidence="9" id="KW-1185">Reference proteome</keyword>
<dbReference type="InterPro" id="IPR007632">
    <property type="entry name" value="Anoctamin"/>
</dbReference>